<organism evidence="5 6">
    <name type="scientific">Aurantiacibacter gangjinensis</name>
    <dbReference type="NCBI Taxonomy" id="502682"/>
    <lineage>
        <taxon>Bacteria</taxon>
        <taxon>Pseudomonadati</taxon>
        <taxon>Pseudomonadota</taxon>
        <taxon>Alphaproteobacteria</taxon>
        <taxon>Sphingomonadales</taxon>
        <taxon>Erythrobacteraceae</taxon>
        <taxon>Aurantiacibacter</taxon>
    </lineage>
</organism>
<evidence type="ECO:0000313" key="6">
    <source>
        <dbReference type="Proteomes" id="UP000053070"/>
    </source>
</evidence>
<dbReference type="KEGG" id="egn:BMF35_a0059"/>
<dbReference type="InterPro" id="IPR051801">
    <property type="entry name" value="GH28_Enzymes"/>
</dbReference>
<dbReference type="InterPro" id="IPR012334">
    <property type="entry name" value="Pectin_lyas_fold"/>
</dbReference>
<keyword evidence="3 4" id="KW-0326">Glycosidase</keyword>
<dbReference type="SUPFAM" id="SSF51126">
    <property type="entry name" value="Pectin lyase-like"/>
    <property type="match status" value="1"/>
</dbReference>
<protein>
    <submittedName>
        <fullName evidence="5">Uncharacterized protein</fullName>
    </submittedName>
</protein>
<reference evidence="5 6" key="1">
    <citation type="submission" date="2015-04" db="EMBL/GenBank/DDBJ databases">
        <title>The draft genome sequence of Erythrobacr gangjinensis K7-2.</title>
        <authorList>
            <person name="Zhuang L."/>
            <person name="Liu Y."/>
            <person name="Shao Z."/>
        </authorList>
    </citation>
    <scope>NUCLEOTIDE SEQUENCE [LARGE SCALE GENOMIC DNA]</scope>
    <source>
        <strain evidence="5 6">K7-2</strain>
    </source>
</reference>
<comment type="similarity">
    <text evidence="1 4">Belongs to the glycosyl hydrolase 28 family.</text>
</comment>
<dbReference type="SMART" id="SM00710">
    <property type="entry name" value="PbH1"/>
    <property type="match status" value="5"/>
</dbReference>
<dbReference type="InterPro" id="IPR011050">
    <property type="entry name" value="Pectin_lyase_fold/virulence"/>
</dbReference>
<dbReference type="Pfam" id="PF00295">
    <property type="entry name" value="Glyco_hydro_28"/>
    <property type="match status" value="1"/>
</dbReference>
<accession>A0A0G9MRJ6</accession>
<dbReference type="STRING" id="502682.BMF35_a0059"/>
<dbReference type="InterPro" id="IPR006626">
    <property type="entry name" value="PbH1"/>
</dbReference>
<evidence type="ECO:0000256" key="1">
    <source>
        <dbReference type="ARBA" id="ARBA00008834"/>
    </source>
</evidence>
<dbReference type="GO" id="GO:0004650">
    <property type="term" value="F:polygalacturonase activity"/>
    <property type="evidence" value="ECO:0007669"/>
    <property type="project" value="InterPro"/>
</dbReference>
<dbReference type="InterPro" id="IPR000743">
    <property type="entry name" value="Glyco_hydro_28"/>
</dbReference>
<keyword evidence="6" id="KW-1185">Reference proteome</keyword>
<dbReference type="PANTHER" id="PTHR31339">
    <property type="entry name" value="PECTIN LYASE-RELATED"/>
    <property type="match status" value="1"/>
</dbReference>
<dbReference type="PATRIC" id="fig|502682.8.peg.1084"/>
<dbReference type="RefSeq" id="WP_047006200.1">
    <property type="nucleotide sequence ID" value="NZ_CP018097.1"/>
</dbReference>
<sequence>MKRHWARFVGGMLAALTALLAFPLAAGASSNSQRCDIRDFGAVSRDESADTDAIQQAVDQCSGTGGTVLVPAGDWSTGTVRLGSNMTFLIDDGAVLSLHPDIALFPETIIRQDEGTASVRAALLADGVTGLRIDGAGRIEGNGEAFWDEDFYDSGLRRPTLPRPGPVIELANCRDTHLSGITMTNMPAYAVRFHACSDVSATGITIRNDPRSPNTDGIQIRDTSNMRISDVDIRTGDDAIVLKSGQRPVDNILVEDSYLESDDAALKFGTSSHVGVTNSVFRNLQIRNSRYGIAIFMIDGGMHQNNVFENIDIETGGRHLRQFPIFIDIDRRDADRSLGRVVDTVFRDMTIMTGGASLIAGNPEAPIEGLSLQNITISVSGPIDLATASSKPRGNIEIEGQRGSVDYSSANAHFALGHIRGLSLNDIAIVEQHGASTRADMFMQDVLYDLPLDSDGVSR</sequence>
<dbReference type="AlphaFoldDB" id="A0A0G9MRJ6"/>
<dbReference type="Gene3D" id="2.160.20.10">
    <property type="entry name" value="Single-stranded right-handed beta-helix, Pectin lyase-like"/>
    <property type="match status" value="1"/>
</dbReference>
<evidence type="ECO:0000256" key="4">
    <source>
        <dbReference type="RuleBase" id="RU361169"/>
    </source>
</evidence>
<evidence type="ECO:0000256" key="2">
    <source>
        <dbReference type="ARBA" id="ARBA00022801"/>
    </source>
</evidence>
<dbReference type="EMBL" id="LBHC01000001">
    <property type="protein sequence ID" value="KLE33352.1"/>
    <property type="molecule type" value="Genomic_DNA"/>
</dbReference>
<proteinExistence type="inferred from homology"/>
<keyword evidence="2 4" id="KW-0378">Hydrolase</keyword>
<dbReference type="Proteomes" id="UP000053070">
    <property type="component" value="Unassembled WGS sequence"/>
</dbReference>
<gene>
    <name evidence="5" type="ORF">AAW01_05290</name>
</gene>
<name>A0A0G9MRJ6_9SPHN</name>
<comment type="caution">
    <text evidence="5">The sequence shown here is derived from an EMBL/GenBank/DDBJ whole genome shotgun (WGS) entry which is preliminary data.</text>
</comment>
<dbReference type="PANTHER" id="PTHR31339:SF9">
    <property type="entry name" value="PLASMIN AND FIBRONECTIN-BINDING PROTEIN A"/>
    <property type="match status" value="1"/>
</dbReference>
<dbReference type="GO" id="GO:0005975">
    <property type="term" value="P:carbohydrate metabolic process"/>
    <property type="evidence" value="ECO:0007669"/>
    <property type="project" value="InterPro"/>
</dbReference>
<evidence type="ECO:0000256" key="3">
    <source>
        <dbReference type="ARBA" id="ARBA00023295"/>
    </source>
</evidence>
<evidence type="ECO:0000313" key="5">
    <source>
        <dbReference type="EMBL" id="KLE33352.1"/>
    </source>
</evidence>